<organism evidence="17 18">
    <name type="scientific">Sphagnum jensenii</name>
    <dbReference type="NCBI Taxonomy" id="128206"/>
    <lineage>
        <taxon>Eukaryota</taxon>
        <taxon>Viridiplantae</taxon>
        <taxon>Streptophyta</taxon>
        <taxon>Embryophyta</taxon>
        <taxon>Bryophyta</taxon>
        <taxon>Sphagnophytina</taxon>
        <taxon>Sphagnopsida</taxon>
        <taxon>Sphagnales</taxon>
        <taxon>Sphagnaceae</taxon>
        <taxon>Sphagnum</taxon>
    </lineage>
</organism>
<dbReference type="SMART" id="SM00326">
    <property type="entry name" value="SH3"/>
    <property type="match status" value="1"/>
</dbReference>
<evidence type="ECO:0000259" key="14">
    <source>
        <dbReference type="PROSITE" id="PS50003"/>
    </source>
</evidence>
<dbReference type="InterPro" id="IPR036028">
    <property type="entry name" value="SH3-like_dom_sf"/>
</dbReference>
<keyword evidence="7 8" id="KW-0040">ANK repeat</keyword>
<dbReference type="Pfam" id="PF12796">
    <property type="entry name" value="Ank_2"/>
    <property type="match status" value="1"/>
</dbReference>
<reference evidence="17" key="1">
    <citation type="submission" date="2024-02" db="EMBL/GenBank/DDBJ databases">
        <authorList>
            <consortium name="ELIXIR-Norway"/>
            <consortium name="Elixir Norway"/>
        </authorList>
    </citation>
    <scope>NUCLEOTIDE SEQUENCE</scope>
</reference>
<evidence type="ECO:0000256" key="8">
    <source>
        <dbReference type="PROSITE-ProRule" id="PRU00023"/>
    </source>
</evidence>
<dbReference type="PROSITE" id="PS50002">
    <property type="entry name" value="SH3"/>
    <property type="match status" value="1"/>
</dbReference>
<evidence type="ECO:0000256" key="2">
    <source>
        <dbReference type="ARBA" id="ARBA00022443"/>
    </source>
</evidence>
<feature type="domain" description="GATA-type" evidence="15">
    <location>
        <begin position="461"/>
        <end position="496"/>
    </location>
</feature>
<dbReference type="CDD" id="cd07604">
    <property type="entry name" value="BAR_ASAPs"/>
    <property type="match status" value="1"/>
</dbReference>
<feature type="coiled-coil region" evidence="11">
    <location>
        <begin position="246"/>
        <end position="273"/>
    </location>
</feature>
<dbReference type="SUPFAM" id="SSF50729">
    <property type="entry name" value="PH domain-like"/>
    <property type="match status" value="1"/>
</dbReference>
<dbReference type="InterPro" id="IPR001164">
    <property type="entry name" value="ArfGAP_dom"/>
</dbReference>
<dbReference type="CDD" id="cd13251">
    <property type="entry name" value="PH_ASAP"/>
    <property type="match status" value="1"/>
</dbReference>
<dbReference type="PRINTS" id="PR00452">
    <property type="entry name" value="SH3DOMAIN"/>
</dbReference>
<dbReference type="Pfam" id="PF16746">
    <property type="entry name" value="BAR_3"/>
    <property type="match status" value="1"/>
</dbReference>
<dbReference type="InterPro" id="IPR038508">
    <property type="entry name" value="ArfGAP_dom_sf"/>
</dbReference>
<feature type="compositionally biased region" description="Polar residues" evidence="12">
    <location>
        <begin position="808"/>
        <end position="822"/>
    </location>
</feature>
<dbReference type="Pfam" id="PF00169">
    <property type="entry name" value="PH"/>
    <property type="match status" value="1"/>
</dbReference>
<keyword evidence="11" id="KW-0175">Coiled coil</keyword>
<dbReference type="Pfam" id="PF01412">
    <property type="entry name" value="ArfGap"/>
    <property type="match status" value="1"/>
</dbReference>
<dbReference type="Gene3D" id="1.25.40.20">
    <property type="entry name" value="Ankyrin repeat-containing domain"/>
    <property type="match status" value="1"/>
</dbReference>
<comment type="subcellular location">
    <subcellularLocation>
        <location evidence="1">Cytoplasm</location>
    </subcellularLocation>
</comment>
<evidence type="ECO:0000259" key="16">
    <source>
        <dbReference type="PROSITE" id="PS50115"/>
    </source>
</evidence>
<feature type="compositionally biased region" description="Low complexity" evidence="12">
    <location>
        <begin position="902"/>
        <end position="911"/>
    </location>
</feature>
<dbReference type="SUPFAM" id="SSF48403">
    <property type="entry name" value="Ankyrin repeat"/>
    <property type="match status" value="1"/>
</dbReference>
<dbReference type="PROSITE" id="PS50114">
    <property type="entry name" value="GATA_ZN_FINGER_2"/>
    <property type="match status" value="1"/>
</dbReference>
<dbReference type="PROSITE" id="PS50115">
    <property type="entry name" value="ARFGAP"/>
    <property type="match status" value="1"/>
</dbReference>
<evidence type="ECO:0000259" key="15">
    <source>
        <dbReference type="PROSITE" id="PS50114"/>
    </source>
</evidence>
<dbReference type="Gene3D" id="1.20.1270.60">
    <property type="entry name" value="Arfaptin homology (AH) domain/BAR domain"/>
    <property type="match status" value="1"/>
</dbReference>
<dbReference type="InterPro" id="IPR001452">
    <property type="entry name" value="SH3_domain"/>
</dbReference>
<evidence type="ECO:0000256" key="5">
    <source>
        <dbReference type="ARBA" id="ARBA00022737"/>
    </source>
</evidence>
<dbReference type="InterPro" id="IPR037844">
    <property type="entry name" value="PH_ASAP"/>
</dbReference>
<proteinExistence type="predicted"/>
<dbReference type="SUPFAM" id="SSF103657">
    <property type="entry name" value="BAR/IMD domain-like"/>
    <property type="match status" value="1"/>
</dbReference>
<evidence type="ECO:0000256" key="1">
    <source>
        <dbReference type="ARBA" id="ARBA00004496"/>
    </source>
</evidence>
<dbReference type="SUPFAM" id="SSF50044">
    <property type="entry name" value="SH3-domain"/>
    <property type="match status" value="1"/>
</dbReference>
<feature type="compositionally biased region" description="Low complexity" evidence="12">
    <location>
        <begin position="750"/>
        <end position="763"/>
    </location>
</feature>
<dbReference type="PROSITE" id="PS50297">
    <property type="entry name" value="ANK_REP_REGION"/>
    <property type="match status" value="1"/>
</dbReference>
<feature type="region of interest" description="Disordered" evidence="12">
    <location>
        <begin position="716"/>
        <end position="822"/>
    </location>
</feature>
<feature type="compositionally biased region" description="Acidic residues" evidence="12">
    <location>
        <begin position="720"/>
        <end position="730"/>
    </location>
</feature>
<dbReference type="SMART" id="SM00248">
    <property type="entry name" value="ANK"/>
    <property type="match status" value="3"/>
</dbReference>
<dbReference type="InterPro" id="IPR036770">
    <property type="entry name" value="Ankyrin_rpt-contain_sf"/>
</dbReference>
<dbReference type="CDD" id="cd08834">
    <property type="entry name" value="ArfGap_ASAP"/>
    <property type="match status" value="1"/>
</dbReference>
<keyword evidence="18" id="KW-1185">Reference proteome</keyword>
<keyword evidence="5" id="KW-0677">Repeat</keyword>
<evidence type="ECO:0000313" key="18">
    <source>
        <dbReference type="Proteomes" id="UP001497444"/>
    </source>
</evidence>
<dbReference type="PROSITE" id="PS50088">
    <property type="entry name" value="ANK_REPEAT"/>
    <property type="match status" value="2"/>
</dbReference>
<dbReference type="InterPro" id="IPR011993">
    <property type="entry name" value="PH-like_dom_sf"/>
</dbReference>
<keyword evidence="2 10" id="KW-0728">SH3 domain</keyword>
<evidence type="ECO:0000256" key="10">
    <source>
        <dbReference type="PROSITE-ProRule" id="PRU00192"/>
    </source>
</evidence>
<keyword evidence="6" id="KW-0862">Zinc</keyword>
<dbReference type="InterPro" id="IPR037278">
    <property type="entry name" value="ARFGAP/RecO"/>
</dbReference>
<dbReference type="InterPro" id="IPR001849">
    <property type="entry name" value="PH_domain"/>
</dbReference>
<feature type="domain" description="Arf-GAP" evidence="16">
    <location>
        <begin position="447"/>
        <end position="568"/>
    </location>
</feature>
<dbReference type="InterPro" id="IPR002110">
    <property type="entry name" value="Ankyrin_rpt"/>
</dbReference>
<dbReference type="InterPro" id="IPR027267">
    <property type="entry name" value="AH/BAR_dom_sf"/>
</dbReference>
<dbReference type="Gene3D" id="1.25.40.950">
    <property type="match status" value="1"/>
</dbReference>
<feature type="repeat" description="ANK" evidence="8">
    <location>
        <begin position="642"/>
        <end position="674"/>
    </location>
</feature>
<keyword evidence="4" id="KW-0479">Metal-binding</keyword>
<dbReference type="InterPro" id="IPR000679">
    <property type="entry name" value="Znf_GATA"/>
</dbReference>
<dbReference type="PANTHER" id="PTHR45854:SF3">
    <property type="entry name" value="ARFGAP WITH SH3 DOMAIN, ANK REPEAT AND PH DOMAIN-CONTAINING PROTEIN"/>
    <property type="match status" value="1"/>
</dbReference>
<evidence type="ECO:0000256" key="12">
    <source>
        <dbReference type="SAM" id="MobiDB-lite"/>
    </source>
</evidence>
<keyword evidence="3" id="KW-0963">Cytoplasm</keyword>
<evidence type="ECO:0000256" key="7">
    <source>
        <dbReference type="ARBA" id="ARBA00023043"/>
    </source>
</evidence>
<dbReference type="EMBL" id="CAXAQS010000059">
    <property type="protein sequence ID" value="CAK9249867.1"/>
    <property type="molecule type" value="Genomic_DNA"/>
</dbReference>
<feature type="region of interest" description="Disordered" evidence="12">
    <location>
        <begin position="882"/>
        <end position="913"/>
    </location>
</feature>
<keyword evidence="9" id="KW-0863">Zinc-finger</keyword>
<name>A0ABP0V8J4_9BRYO</name>
<evidence type="ECO:0000256" key="6">
    <source>
        <dbReference type="ARBA" id="ARBA00022833"/>
    </source>
</evidence>
<dbReference type="Gene3D" id="1.10.220.150">
    <property type="entry name" value="Arf GTPase activating protein"/>
    <property type="match status" value="1"/>
</dbReference>
<dbReference type="PANTHER" id="PTHR45854">
    <property type="entry name" value="ASAP FAMILY MEMBER"/>
    <property type="match status" value="1"/>
</dbReference>
<dbReference type="SMART" id="SM00233">
    <property type="entry name" value="PH"/>
    <property type="match status" value="1"/>
</dbReference>
<accession>A0ABP0V8J4</accession>
<sequence length="1025" mass="116271">MPTLMSVNEFVTETRDDFNSPTTSNFVSRMPQCRQTVASLEESLDFDRDGLTKMKKAVKAIYNGGNAHIDNEVYLSKALERLGANAMTKDQEPDIGAAFIKFSIVTKELSALMKTLMQNLNNIIMFPLDTILKGDLKGVKGDIKKPFDKAWKEYETKITKIEKEKKQQAKEAGLIRTEISGAEIAEEMDRERKLFQFQMCEYLIKVNEIKTKKGVELLQHLVENYNAQTNYFRDGLKTIEHFNGYITELTLKLQKLRQKQEDERKNLIELRNLLRSSPIFLDISNKEVNASINSLFSNDRKDGSNVTGYSLHQMQGNKNYGFSKAGHLFKKSEGKMRVKVWQKRKCEVKDGFLYIYHSDETKSPTKVNLLTCQIKAVQDDKKSFDLISYNRTYHFQTEDETETEAWTSVLINCKEGALKKEFDNNNQSIASTNEHYKSDQSLRELQQTIITQVQKLPGNDRCVDCNSTKDPTWLSTNFGVLTCIECSGIHRDLGVHVSRIQSLTLDNIGTSQLLLARVMSNSGFNDIMEATLSQSKKPTSMSSMEMRNEFIRAKYIERKFIIKTCSDENDLKADLEHAILSRHLQQLLQAFAEGADLTWILPKSTNDETSLHYAVAREDGTTLHIVDFLVQNSINLNSVTKDGNTALHYCVLYNQSECMKLLLRSNAHFNVKNIDRKTPLDLAKERGNHLLIELLESAAQNKKSLFENVNLDWSLQPEDPSTDFSDEDLTEDKHNSNQIQMGQSDRRSRPSSVVGSESPSSKSNDSIKPQNRKIVNAFSTQHRSSIKKRSAPAPPPKDDDSSGSNNSTLVINHNRTSSDSGTAYIPVNQQHWRNNSIDLATNSNNDNINLNNKFNASAKTNSQTVSVFVADNKSAQMFGALQRPKFPPPPTPDSNRISNGRSIESLPSISSESEDCANRSHLVPVPPPRKVVIFFNISQSKNIIFQLIEILSLFFKRNDGLKHRRCLALYDCEADREDELAFREGEVIIVLNDVTDDDEWMEGVIEGEPQRRGVFPVSFVHVLKD</sequence>
<evidence type="ECO:0000259" key="13">
    <source>
        <dbReference type="PROSITE" id="PS50002"/>
    </source>
</evidence>
<dbReference type="SUPFAM" id="SSF57863">
    <property type="entry name" value="ArfGap/RecO-like zinc finger"/>
    <property type="match status" value="1"/>
</dbReference>
<dbReference type="Gene3D" id="2.30.29.30">
    <property type="entry name" value="Pleckstrin-homology domain (PH domain)/Phosphotyrosine-binding domain (PTB)"/>
    <property type="match status" value="1"/>
</dbReference>
<dbReference type="Proteomes" id="UP001497444">
    <property type="component" value="Unassembled WGS sequence"/>
</dbReference>
<dbReference type="InterPro" id="IPR004148">
    <property type="entry name" value="BAR_dom"/>
</dbReference>
<evidence type="ECO:0000256" key="9">
    <source>
        <dbReference type="PROSITE-ProRule" id="PRU00094"/>
    </source>
</evidence>
<feature type="domain" description="PH" evidence="14">
    <location>
        <begin position="321"/>
        <end position="415"/>
    </location>
</feature>
<dbReference type="CDD" id="cd11821">
    <property type="entry name" value="SH3_ASAP"/>
    <property type="match status" value="1"/>
</dbReference>
<gene>
    <name evidence="17" type="ORF">CSSPJE1EN1_LOCUS25245</name>
</gene>
<feature type="repeat" description="ANK" evidence="8">
    <location>
        <begin position="606"/>
        <end position="641"/>
    </location>
</feature>
<evidence type="ECO:0000256" key="11">
    <source>
        <dbReference type="SAM" id="Coils"/>
    </source>
</evidence>
<dbReference type="SMART" id="SM00105">
    <property type="entry name" value="ArfGap"/>
    <property type="match status" value="1"/>
</dbReference>
<dbReference type="PRINTS" id="PR00405">
    <property type="entry name" value="REVINTRACTNG"/>
</dbReference>
<dbReference type="Pfam" id="PF00018">
    <property type="entry name" value="SH3_1"/>
    <property type="match status" value="1"/>
</dbReference>
<dbReference type="InterPro" id="IPR043593">
    <property type="entry name" value="ASAP"/>
</dbReference>
<feature type="domain" description="SH3" evidence="13">
    <location>
        <begin position="961"/>
        <end position="1025"/>
    </location>
</feature>
<dbReference type="PROSITE" id="PS50003">
    <property type="entry name" value="PH_DOMAIN"/>
    <property type="match status" value="1"/>
</dbReference>
<dbReference type="Gene3D" id="2.30.30.40">
    <property type="entry name" value="SH3 Domains"/>
    <property type="match status" value="1"/>
</dbReference>
<protein>
    <submittedName>
        <fullName evidence="17">Uncharacterized protein</fullName>
    </submittedName>
</protein>
<evidence type="ECO:0000313" key="17">
    <source>
        <dbReference type="EMBL" id="CAK9249867.1"/>
    </source>
</evidence>
<evidence type="ECO:0000256" key="3">
    <source>
        <dbReference type="ARBA" id="ARBA00022490"/>
    </source>
</evidence>
<comment type="caution">
    <text evidence="17">The sequence shown here is derived from an EMBL/GenBank/DDBJ whole genome shotgun (WGS) entry which is preliminary data.</text>
</comment>
<evidence type="ECO:0000256" key="4">
    <source>
        <dbReference type="ARBA" id="ARBA00022723"/>
    </source>
</evidence>
<dbReference type="InterPro" id="IPR035836">
    <property type="entry name" value="ASAP1-like_SH3"/>
</dbReference>